<accession>A0A914R987</accession>
<evidence type="ECO:0000313" key="2">
    <source>
        <dbReference type="WBParaSite" id="PDA_v2.g8169.t1"/>
    </source>
</evidence>
<dbReference type="Proteomes" id="UP000887578">
    <property type="component" value="Unplaced"/>
</dbReference>
<name>A0A914R987_9BILA</name>
<dbReference type="AlphaFoldDB" id="A0A914R987"/>
<sequence>MSFPTLPSVPIASLPMLPSAPAATFPTFPTFPLPTMPLFPTLPPPATLPRVPQSQMSLSELYHPQFPTIAPPITLQTLPPIQSIPGQPQLSSQIPQIQQQLARAPPIQIHRLYSSIPQNHINNDIYKFYPYHNARYYYNDQTKTHQLIHPHQLPASSQLPQNATADPSHPLSLYRPIYHGLRNEMNHELATHHYGDHPRVVHTTRNQINNLQPQQPHPDHPPILSPQQKPMHYPYHHPTGHHSAVHVNPTNVAYHIDSNNHGVGVPGLVTFWYMCDTHNCQGKK</sequence>
<evidence type="ECO:0000313" key="1">
    <source>
        <dbReference type="Proteomes" id="UP000887578"/>
    </source>
</evidence>
<proteinExistence type="predicted"/>
<protein>
    <submittedName>
        <fullName evidence="2">Uncharacterized protein</fullName>
    </submittedName>
</protein>
<dbReference type="WBParaSite" id="PDA_v2.g8169.t1">
    <property type="protein sequence ID" value="PDA_v2.g8169.t1"/>
    <property type="gene ID" value="PDA_v2.g8169"/>
</dbReference>
<keyword evidence="1" id="KW-1185">Reference proteome</keyword>
<organism evidence="1 2">
    <name type="scientific">Panagrolaimus davidi</name>
    <dbReference type="NCBI Taxonomy" id="227884"/>
    <lineage>
        <taxon>Eukaryota</taxon>
        <taxon>Metazoa</taxon>
        <taxon>Ecdysozoa</taxon>
        <taxon>Nematoda</taxon>
        <taxon>Chromadorea</taxon>
        <taxon>Rhabditida</taxon>
        <taxon>Tylenchina</taxon>
        <taxon>Panagrolaimomorpha</taxon>
        <taxon>Panagrolaimoidea</taxon>
        <taxon>Panagrolaimidae</taxon>
        <taxon>Panagrolaimus</taxon>
    </lineage>
</organism>
<reference evidence="2" key="1">
    <citation type="submission" date="2022-11" db="UniProtKB">
        <authorList>
            <consortium name="WormBaseParasite"/>
        </authorList>
    </citation>
    <scope>IDENTIFICATION</scope>
</reference>